<evidence type="ECO:0000256" key="8">
    <source>
        <dbReference type="ARBA" id="ARBA00022989"/>
    </source>
</evidence>
<feature type="domain" description="Histidine kinase" evidence="11">
    <location>
        <begin position="249"/>
        <end position="459"/>
    </location>
</feature>
<evidence type="ECO:0000256" key="1">
    <source>
        <dbReference type="ARBA" id="ARBA00000085"/>
    </source>
</evidence>
<feature type="transmembrane region" description="Helical" evidence="10">
    <location>
        <begin position="170"/>
        <end position="189"/>
    </location>
</feature>
<dbReference type="EMBL" id="AWWI01000090">
    <property type="protein sequence ID" value="PIL19728.1"/>
    <property type="molecule type" value="Genomic_DNA"/>
</dbReference>
<dbReference type="PROSITE" id="PS50109">
    <property type="entry name" value="HIS_KIN"/>
    <property type="match status" value="1"/>
</dbReference>
<dbReference type="InterPro" id="IPR003661">
    <property type="entry name" value="HisK_dim/P_dom"/>
</dbReference>
<evidence type="ECO:0000256" key="2">
    <source>
        <dbReference type="ARBA" id="ARBA00004370"/>
    </source>
</evidence>
<keyword evidence="9" id="KW-0902">Two-component regulatory system</keyword>
<evidence type="ECO:0000256" key="10">
    <source>
        <dbReference type="SAM" id="Phobius"/>
    </source>
</evidence>
<evidence type="ECO:0000256" key="6">
    <source>
        <dbReference type="ARBA" id="ARBA00022692"/>
    </source>
</evidence>
<dbReference type="InterPro" id="IPR003594">
    <property type="entry name" value="HATPase_dom"/>
</dbReference>
<evidence type="ECO:0000256" key="9">
    <source>
        <dbReference type="ARBA" id="ARBA00023012"/>
    </source>
</evidence>
<keyword evidence="10" id="KW-0472">Membrane</keyword>
<dbReference type="PROSITE" id="PS50885">
    <property type="entry name" value="HAMP"/>
    <property type="match status" value="1"/>
</dbReference>
<dbReference type="Pfam" id="PF08521">
    <property type="entry name" value="2CSK_N"/>
    <property type="match status" value="1"/>
</dbReference>
<accession>A0A2G8RF83</accession>
<dbReference type="SMART" id="SM00387">
    <property type="entry name" value="HATPase_c"/>
    <property type="match status" value="1"/>
</dbReference>
<comment type="catalytic activity">
    <reaction evidence="1">
        <text>ATP + protein L-histidine = ADP + protein N-phospho-L-histidine.</text>
        <dbReference type="EC" id="2.7.13.3"/>
    </reaction>
</comment>
<feature type="domain" description="HAMP" evidence="12">
    <location>
        <begin position="190"/>
        <end position="241"/>
    </location>
</feature>
<dbReference type="OrthoDB" id="913606at2"/>
<dbReference type="Pfam" id="PF02518">
    <property type="entry name" value="HATPase_c"/>
    <property type="match status" value="1"/>
</dbReference>
<dbReference type="SMART" id="SM00388">
    <property type="entry name" value="HisKA"/>
    <property type="match status" value="1"/>
</dbReference>
<dbReference type="PANTHER" id="PTHR45436:SF1">
    <property type="entry name" value="SENSOR PROTEIN QSEC"/>
    <property type="match status" value="1"/>
</dbReference>
<evidence type="ECO:0000256" key="4">
    <source>
        <dbReference type="ARBA" id="ARBA00022553"/>
    </source>
</evidence>
<comment type="caution">
    <text evidence="13">The sequence shown here is derived from an EMBL/GenBank/DDBJ whole genome shotgun (WGS) entry which is preliminary data.</text>
</comment>
<dbReference type="GO" id="GO:0005886">
    <property type="term" value="C:plasma membrane"/>
    <property type="evidence" value="ECO:0007669"/>
    <property type="project" value="TreeGrafter"/>
</dbReference>
<dbReference type="Gene3D" id="3.30.565.10">
    <property type="entry name" value="Histidine kinase-like ATPase, C-terminal domain"/>
    <property type="match status" value="1"/>
</dbReference>
<dbReference type="InterPro" id="IPR005467">
    <property type="entry name" value="His_kinase_dom"/>
</dbReference>
<dbReference type="InterPro" id="IPR003660">
    <property type="entry name" value="HAMP_dom"/>
</dbReference>
<reference evidence="13 14" key="1">
    <citation type="submission" date="2013-09" db="EMBL/GenBank/DDBJ databases">
        <title>Genome sequencing of Phaeobacter antarcticus sp. nov. SM1211.</title>
        <authorList>
            <person name="Zhang X.-Y."/>
            <person name="Liu C."/>
            <person name="Chen X.-L."/>
            <person name="Xie B.-B."/>
            <person name="Qin Q.-L."/>
            <person name="Rong J.-C."/>
            <person name="Zhang Y.-Z."/>
        </authorList>
    </citation>
    <scope>NUCLEOTIDE SEQUENCE [LARGE SCALE GENOMIC DNA]</scope>
    <source>
        <strain evidence="13 14">SM1211</strain>
    </source>
</reference>
<keyword evidence="4" id="KW-0597">Phosphoprotein</keyword>
<dbReference type="Pfam" id="PF00512">
    <property type="entry name" value="HisKA"/>
    <property type="match status" value="1"/>
</dbReference>
<keyword evidence="14" id="KW-1185">Reference proteome</keyword>
<evidence type="ECO:0000259" key="11">
    <source>
        <dbReference type="PROSITE" id="PS50109"/>
    </source>
</evidence>
<proteinExistence type="predicted"/>
<dbReference type="RefSeq" id="WP_099911340.1">
    <property type="nucleotide sequence ID" value="NZ_AWWI01000090.1"/>
</dbReference>
<dbReference type="Proteomes" id="UP000231259">
    <property type="component" value="Unassembled WGS sequence"/>
</dbReference>
<dbReference type="SUPFAM" id="SSF55874">
    <property type="entry name" value="ATPase domain of HSP90 chaperone/DNA topoisomerase II/histidine kinase"/>
    <property type="match status" value="1"/>
</dbReference>
<name>A0A2G8RF83_9RHOB</name>
<dbReference type="InterPro" id="IPR013727">
    <property type="entry name" value="2CSK_N"/>
</dbReference>
<organism evidence="13 14">
    <name type="scientific">Puniceibacterium antarcticum</name>
    <dbReference type="NCBI Taxonomy" id="1206336"/>
    <lineage>
        <taxon>Bacteria</taxon>
        <taxon>Pseudomonadati</taxon>
        <taxon>Pseudomonadota</taxon>
        <taxon>Alphaproteobacteria</taxon>
        <taxon>Rhodobacterales</taxon>
        <taxon>Paracoccaceae</taxon>
        <taxon>Puniceibacterium</taxon>
    </lineage>
</organism>
<dbReference type="GO" id="GO:0000155">
    <property type="term" value="F:phosphorelay sensor kinase activity"/>
    <property type="evidence" value="ECO:0007669"/>
    <property type="project" value="InterPro"/>
</dbReference>
<evidence type="ECO:0000256" key="7">
    <source>
        <dbReference type="ARBA" id="ARBA00022777"/>
    </source>
</evidence>
<dbReference type="Gene3D" id="1.10.287.130">
    <property type="match status" value="1"/>
</dbReference>
<evidence type="ECO:0000256" key="5">
    <source>
        <dbReference type="ARBA" id="ARBA00022679"/>
    </source>
</evidence>
<gene>
    <name evidence="13" type="ORF">P775_13260</name>
</gene>
<keyword evidence="6 10" id="KW-0812">Transmembrane</keyword>
<comment type="subcellular location">
    <subcellularLocation>
        <location evidence="2">Membrane</location>
    </subcellularLocation>
</comment>
<dbReference type="CDD" id="cd00082">
    <property type="entry name" value="HisKA"/>
    <property type="match status" value="1"/>
</dbReference>
<dbReference type="PANTHER" id="PTHR45436">
    <property type="entry name" value="SENSOR HISTIDINE KINASE YKOH"/>
    <property type="match status" value="1"/>
</dbReference>
<protein>
    <recommendedName>
        <fullName evidence="3">histidine kinase</fullName>
        <ecNumber evidence="3">2.7.13.3</ecNumber>
    </recommendedName>
</protein>
<evidence type="ECO:0000313" key="13">
    <source>
        <dbReference type="EMBL" id="PIL19728.1"/>
    </source>
</evidence>
<dbReference type="EC" id="2.7.13.3" evidence="3"/>
<dbReference type="InterPro" id="IPR036890">
    <property type="entry name" value="HATPase_C_sf"/>
</dbReference>
<evidence type="ECO:0000313" key="14">
    <source>
        <dbReference type="Proteomes" id="UP000231259"/>
    </source>
</evidence>
<dbReference type="SUPFAM" id="SSF47384">
    <property type="entry name" value="Homodimeric domain of signal transducing histidine kinase"/>
    <property type="match status" value="1"/>
</dbReference>
<keyword evidence="5" id="KW-0808">Transferase</keyword>
<keyword evidence="8 10" id="KW-1133">Transmembrane helix</keyword>
<evidence type="ECO:0000259" key="12">
    <source>
        <dbReference type="PROSITE" id="PS50885"/>
    </source>
</evidence>
<sequence>MNSHIPPWQMSLVARVALAVALLLAVGGVLVSVAAFAYGRQAAQDAYDRLLVGAANEIAASIAVEGTELLVDLPVSAFQLLALAPEDRIAYRVTGPAGELLTGYGDLPDPPDSPARSLDFYDATFSGEAARFAAVTRRFAERNVSGPVQVIVGQTLRARRALALEITQRALVVLAGAGVLMSLLAVFVVRSALRPLDRLAEAVARRDPYDLTPIAVPVPKETEAMVGALNGFMGRIDQQVRAMRGLISDTAHQLRTPVAALRAQADLAAGEPDGARRDAIVTRIHRRTLDLGHLLDQMLSRALVIHRGESVRRETVDLRDAALEVVEAGDVALTAPGVEIRLMIGERAVMVRGDLLSLTEAAKNLLGNAVKYGRAPVRVGASVEQGRAVLWVEDCGRGPSAALLERLGRRFAHDSVTRGEGSGLGLAIAAAVAQAYGGELVLEQVEAGFRAALILPLAEGLE</sequence>
<keyword evidence="7" id="KW-0418">Kinase</keyword>
<dbReference type="InterPro" id="IPR036097">
    <property type="entry name" value="HisK_dim/P_sf"/>
</dbReference>
<dbReference type="InterPro" id="IPR050428">
    <property type="entry name" value="TCS_sensor_his_kinase"/>
</dbReference>
<feature type="transmembrane region" description="Helical" evidence="10">
    <location>
        <begin position="12"/>
        <end position="39"/>
    </location>
</feature>
<dbReference type="AlphaFoldDB" id="A0A2G8RF83"/>
<evidence type="ECO:0000256" key="3">
    <source>
        <dbReference type="ARBA" id="ARBA00012438"/>
    </source>
</evidence>